<dbReference type="Proteomes" id="UP001345219">
    <property type="component" value="Chromosome 11"/>
</dbReference>
<evidence type="ECO:0000313" key="3">
    <source>
        <dbReference type="Proteomes" id="UP001345219"/>
    </source>
</evidence>
<evidence type="ECO:0000313" key="2">
    <source>
        <dbReference type="EMBL" id="KAK4763543.1"/>
    </source>
</evidence>
<dbReference type="AlphaFoldDB" id="A0AAN7K7W9"/>
<keyword evidence="3" id="KW-1185">Reference proteome</keyword>
<reference evidence="2 3" key="1">
    <citation type="journal article" date="2023" name="Hortic Res">
        <title>Pangenome of water caltrop reveals structural variations and asymmetric subgenome divergence after allopolyploidization.</title>
        <authorList>
            <person name="Zhang X."/>
            <person name="Chen Y."/>
            <person name="Wang L."/>
            <person name="Yuan Y."/>
            <person name="Fang M."/>
            <person name="Shi L."/>
            <person name="Lu R."/>
            <person name="Comes H.P."/>
            <person name="Ma Y."/>
            <person name="Chen Y."/>
            <person name="Huang G."/>
            <person name="Zhou Y."/>
            <person name="Zheng Z."/>
            <person name="Qiu Y."/>
        </authorList>
    </citation>
    <scope>NUCLEOTIDE SEQUENCE [LARGE SCALE GENOMIC DNA]</scope>
    <source>
        <tissue evidence="2">Roots</tissue>
    </source>
</reference>
<evidence type="ECO:0000256" key="1">
    <source>
        <dbReference type="SAM" id="MobiDB-lite"/>
    </source>
</evidence>
<feature type="compositionally biased region" description="Polar residues" evidence="1">
    <location>
        <begin position="86"/>
        <end position="103"/>
    </location>
</feature>
<name>A0AAN7K7W9_9MYRT</name>
<feature type="region of interest" description="Disordered" evidence="1">
    <location>
        <begin position="77"/>
        <end position="103"/>
    </location>
</feature>
<proteinExistence type="predicted"/>
<sequence length="144" mass="16868">MVAIGWPIEEETILKKKDLRYIGLQHSNGMLWLWLWLWLCYAQLFCRKEKKAKWVNIWFVEERERGIFFFIHRQRPNRTEQEEEGGTSSARFSLPYTSISPPSHTRVLSLSSRKADLYSPPPIFSPSLKGSSLLRLIEEVEIGG</sequence>
<dbReference type="EMBL" id="JAXIOK010000008">
    <property type="protein sequence ID" value="KAK4763543.1"/>
    <property type="molecule type" value="Genomic_DNA"/>
</dbReference>
<gene>
    <name evidence="2" type="ORF">SAY87_012981</name>
</gene>
<organism evidence="2 3">
    <name type="scientific">Trapa incisa</name>
    <dbReference type="NCBI Taxonomy" id="236973"/>
    <lineage>
        <taxon>Eukaryota</taxon>
        <taxon>Viridiplantae</taxon>
        <taxon>Streptophyta</taxon>
        <taxon>Embryophyta</taxon>
        <taxon>Tracheophyta</taxon>
        <taxon>Spermatophyta</taxon>
        <taxon>Magnoliopsida</taxon>
        <taxon>eudicotyledons</taxon>
        <taxon>Gunneridae</taxon>
        <taxon>Pentapetalae</taxon>
        <taxon>rosids</taxon>
        <taxon>malvids</taxon>
        <taxon>Myrtales</taxon>
        <taxon>Lythraceae</taxon>
        <taxon>Trapa</taxon>
    </lineage>
</organism>
<accession>A0AAN7K7W9</accession>
<comment type="caution">
    <text evidence="2">The sequence shown here is derived from an EMBL/GenBank/DDBJ whole genome shotgun (WGS) entry which is preliminary data.</text>
</comment>
<protein>
    <submittedName>
        <fullName evidence="2">Uncharacterized protein</fullName>
    </submittedName>
</protein>